<protein>
    <submittedName>
        <fullName evidence="2">Uncharacterized protein</fullName>
    </submittedName>
</protein>
<evidence type="ECO:0000256" key="1">
    <source>
        <dbReference type="SAM" id="MobiDB-lite"/>
    </source>
</evidence>
<reference evidence="2 3" key="1">
    <citation type="submission" date="2024-01" db="EMBL/GenBank/DDBJ databases">
        <title>Comparative genomics of Cryptococcus and Kwoniella reveals pathogenesis evolution and contrasting modes of karyotype evolution via chromosome fusion or intercentromeric recombination.</title>
        <authorList>
            <person name="Coelho M.A."/>
            <person name="David-Palma M."/>
            <person name="Shea T."/>
            <person name="Bowers K."/>
            <person name="McGinley-Smith S."/>
            <person name="Mohammad A.W."/>
            <person name="Gnirke A."/>
            <person name="Yurkov A.M."/>
            <person name="Nowrousian M."/>
            <person name="Sun S."/>
            <person name="Cuomo C.A."/>
            <person name="Heitman J."/>
        </authorList>
    </citation>
    <scope>NUCLEOTIDE SEQUENCE [LARGE SCALE GENOMIC DNA]</scope>
    <source>
        <strain evidence="2 3">PYCC6329</strain>
    </source>
</reference>
<dbReference type="RefSeq" id="XP_066080709.1">
    <property type="nucleotide sequence ID" value="XM_066224612.1"/>
</dbReference>
<accession>A0AAX4K8F3</accession>
<proteinExistence type="predicted"/>
<evidence type="ECO:0000313" key="2">
    <source>
        <dbReference type="EMBL" id="WWD02742.1"/>
    </source>
</evidence>
<dbReference type="AlphaFoldDB" id="A0AAX4K8F3"/>
<name>A0AAX4K8F3_9TREE</name>
<organism evidence="2 3">
    <name type="scientific">Kwoniella europaea PYCC6329</name>
    <dbReference type="NCBI Taxonomy" id="1423913"/>
    <lineage>
        <taxon>Eukaryota</taxon>
        <taxon>Fungi</taxon>
        <taxon>Dikarya</taxon>
        <taxon>Basidiomycota</taxon>
        <taxon>Agaricomycotina</taxon>
        <taxon>Tremellomycetes</taxon>
        <taxon>Tremellales</taxon>
        <taxon>Cryptococcaceae</taxon>
        <taxon>Kwoniella</taxon>
    </lineage>
</organism>
<dbReference type="KEGG" id="ker:91099588"/>
<evidence type="ECO:0000313" key="3">
    <source>
        <dbReference type="Proteomes" id="UP001358614"/>
    </source>
</evidence>
<dbReference type="GeneID" id="91099588"/>
<keyword evidence="3" id="KW-1185">Reference proteome</keyword>
<sequence length="260" mass="29869">MLQRSAVCQRYDKYRCSLLGFRELHPGRMILNENGHSSVHSGANSESDSVSTLRELEQRWKCAEKDLVFCKIQKWDQEFRRVLKSSIQSTKLVTASLRGSMNTAHITEEEKAEEVDSKAIPNNDSIANLDEVGDRLFDDEFRSLLDVDLQKFIEGASTTGQNEQKDTNRASSTNDHPSVGATKRLNEVYSSLEKAESSYRRLESFLWESEQNLSDPNLHKRYNKTLRQDIGLWDEWISMREDVSMITECHSDISSLSHIM</sequence>
<feature type="region of interest" description="Disordered" evidence="1">
    <location>
        <begin position="156"/>
        <end position="181"/>
    </location>
</feature>
<gene>
    <name evidence="2" type="ORF">V865_000784</name>
</gene>
<dbReference type="Proteomes" id="UP001358614">
    <property type="component" value="Chromosome 1"/>
</dbReference>
<dbReference type="EMBL" id="CP144089">
    <property type="protein sequence ID" value="WWD02742.1"/>
    <property type="molecule type" value="Genomic_DNA"/>
</dbReference>